<gene>
    <name evidence="1" type="ORF">DPMN_029988</name>
</gene>
<organism evidence="1 2">
    <name type="scientific">Dreissena polymorpha</name>
    <name type="common">Zebra mussel</name>
    <name type="synonym">Mytilus polymorpha</name>
    <dbReference type="NCBI Taxonomy" id="45954"/>
    <lineage>
        <taxon>Eukaryota</taxon>
        <taxon>Metazoa</taxon>
        <taxon>Spiralia</taxon>
        <taxon>Lophotrochozoa</taxon>
        <taxon>Mollusca</taxon>
        <taxon>Bivalvia</taxon>
        <taxon>Autobranchia</taxon>
        <taxon>Heteroconchia</taxon>
        <taxon>Euheterodonta</taxon>
        <taxon>Imparidentia</taxon>
        <taxon>Neoheterodontei</taxon>
        <taxon>Myida</taxon>
        <taxon>Dreissenoidea</taxon>
        <taxon>Dreissenidae</taxon>
        <taxon>Dreissena</taxon>
    </lineage>
</organism>
<evidence type="ECO:0000313" key="1">
    <source>
        <dbReference type="EMBL" id="KAH3866865.1"/>
    </source>
</evidence>
<comment type="caution">
    <text evidence="1">The sequence shown here is derived from an EMBL/GenBank/DDBJ whole genome shotgun (WGS) entry which is preliminary data.</text>
</comment>
<name>A0A9D4RHW2_DREPO</name>
<protein>
    <submittedName>
        <fullName evidence="1">Uncharacterized protein</fullName>
    </submittedName>
</protein>
<accession>A0A9D4RHW2</accession>
<dbReference type="EMBL" id="JAIWYP010000002">
    <property type="protein sequence ID" value="KAH3866865.1"/>
    <property type="molecule type" value="Genomic_DNA"/>
</dbReference>
<reference evidence="1" key="2">
    <citation type="submission" date="2020-11" db="EMBL/GenBank/DDBJ databases">
        <authorList>
            <person name="McCartney M.A."/>
            <person name="Auch B."/>
            <person name="Kono T."/>
            <person name="Mallez S."/>
            <person name="Becker A."/>
            <person name="Gohl D.M."/>
            <person name="Silverstein K.A.T."/>
            <person name="Koren S."/>
            <person name="Bechman K.B."/>
            <person name="Herman A."/>
            <person name="Abrahante J.E."/>
            <person name="Garbe J."/>
        </authorList>
    </citation>
    <scope>NUCLEOTIDE SEQUENCE</scope>
    <source>
        <strain evidence="1">Duluth1</strain>
        <tissue evidence="1">Whole animal</tissue>
    </source>
</reference>
<dbReference type="AlphaFoldDB" id="A0A9D4RHW2"/>
<keyword evidence="2" id="KW-1185">Reference proteome</keyword>
<sequence>MTTFRFTVSVLICIERRILVLIWPPVLIVIVNTTNCTTRRTVRGERQVRPVTRKARLPAWVARMVSQVTRMVSQMTRVVNVAQGRKGWWWWAGWWWW</sequence>
<proteinExistence type="predicted"/>
<evidence type="ECO:0000313" key="2">
    <source>
        <dbReference type="Proteomes" id="UP000828390"/>
    </source>
</evidence>
<dbReference type="Proteomes" id="UP000828390">
    <property type="component" value="Unassembled WGS sequence"/>
</dbReference>
<reference evidence="1" key="1">
    <citation type="journal article" date="2019" name="bioRxiv">
        <title>The Genome of the Zebra Mussel, Dreissena polymorpha: A Resource for Invasive Species Research.</title>
        <authorList>
            <person name="McCartney M.A."/>
            <person name="Auch B."/>
            <person name="Kono T."/>
            <person name="Mallez S."/>
            <person name="Zhang Y."/>
            <person name="Obille A."/>
            <person name="Becker A."/>
            <person name="Abrahante J.E."/>
            <person name="Garbe J."/>
            <person name="Badalamenti J.P."/>
            <person name="Herman A."/>
            <person name="Mangelson H."/>
            <person name="Liachko I."/>
            <person name="Sullivan S."/>
            <person name="Sone E.D."/>
            <person name="Koren S."/>
            <person name="Silverstein K.A.T."/>
            <person name="Beckman K.B."/>
            <person name="Gohl D.M."/>
        </authorList>
    </citation>
    <scope>NUCLEOTIDE SEQUENCE</scope>
    <source>
        <strain evidence="1">Duluth1</strain>
        <tissue evidence="1">Whole animal</tissue>
    </source>
</reference>